<protein>
    <submittedName>
        <fullName evidence="1">Uncharacterized protein</fullName>
    </submittedName>
</protein>
<evidence type="ECO:0000313" key="1">
    <source>
        <dbReference type="EMBL" id="QLC49402.1"/>
    </source>
</evidence>
<evidence type="ECO:0000313" key="2">
    <source>
        <dbReference type="Proteomes" id="UP000509594"/>
    </source>
</evidence>
<dbReference type="KEGG" id="mzi:HWN40_03555"/>
<gene>
    <name evidence="1" type="ORF">HWN40_03555</name>
</gene>
<dbReference type="GeneID" id="55820720"/>
<proteinExistence type="predicted"/>
<dbReference type="Gene3D" id="3.40.800.10">
    <property type="entry name" value="Ureohydrolase domain"/>
    <property type="match status" value="1"/>
</dbReference>
<dbReference type="Proteomes" id="UP000509594">
    <property type="component" value="Chromosome"/>
</dbReference>
<dbReference type="AlphaFoldDB" id="A0A7D5I7Y1"/>
<dbReference type="EMBL" id="CP058215">
    <property type="protein sequence ID" value="QLC49402.1"/>
    <property type="molecule type" value="Genomic_DNA"/>
</dbReference>
<reference evidence="1 2" key="1">
    <citation type="submission" date="2020-06" db="EMBL/GenBank/DDBJ databases">
        <title>Methanolobus halotolerans sp. nov., isolated from a saline lake Tus in Siberia.</title>
        <authorList>
            <person name="Shen Y."/>
            <person name="Chen S.-C."/>
            <person name="Lai M.-C."/>
            <person name="Huang H.-H."/>
            <person name="Chiu H.-H."/>
            <person name="Tang S.-L."/>
            <person name="Rogozin D.Y."/>
            <person name="Degermendzhy A.G."/>
        </authorList>
    </citation>
    <scope>NUCLEOTIDE SEQUENCE [LARGE SCALE GENOMIC DNA]</scope>
    <source>
        <strain evidence="1 2">DSM 21339</strain>
    </source>
</reference>
<keyword evidence="2" id="KW-1185">Reference proteome</keyword>
<sequence>MVSIELKDTQIRNYPTFLNTKKPLTTNISDLKEEKLMDLEPLKKLDNLRSVSFEGCNCFIHEDHRWVLPVIHDAQVKEILPKPCTIIIFDAHHDASDPICPEDIRELRKSGFDTSDLIDLCKNKLKKMDDDWLKAGMELGLIDDVVIFGVDNYFDKEKLREYEDHCGVKHRIEMIQSIISELSDNQGDLNDLARSKELCGLWDILGWEYSPEHGFMFSDDKKSILLDIDLDCFAVFWREYHFPWPHEVFENEFFRPSQHSTTSGWNAAKFLEEFISRAALITIAEEPDFCGGIEKSNIIFDRVNKYLFQKRLSIEAE</sequence>
<accession>A0A7D5I7Y1</accession>
<organism evidence="1 2">
    <name type="scientific">Methanolobus zinderi</name>
    <dbReference type="NCBI Taxonomy" id="536044"/>
    <lineage>
        <taxon>Archaea</taxon>
        <taxon>Methanobacteriati</taxon>
        <taxon>Methanobacteriota</taxon>
        <taxon>Stenosarchaea group</taxon>
        <taxon>Methanomicrobia</taxon>
        <taxon>Methanosarcinales</taxon>
        <taxon>Methanosarcinaceae</taxon>
        <taxon>Methanolobus</taxon>
    </lineage>
</organism>
<dbReference type="RefSeq" id="WP_176964465.1">
    <property type="nucleotide sequence ID" value="NZ_CP058215.1"/>
</dbReference>
<name>A0A7D5I7Y1_9EURY</name>